<organism evidence="8 9">
    <name type="scientific">Clostridium frigidicarnis</name>
    <dbReference type="NCBI Taxonomy" id="84698"/>
    <lineage>
        <taxon>Bacteria</taxon>
        <taxon>Bacillati</taxon>
        <taxon>Bacillota</taxon>
        <taxon>Clostridia</taxon>
        <taxon>Eubacteriales</taxon>
        <taxon>Clostridiaceae</taxon>
        <taxon>Clostridium</taxon>
    </lineage>
</organism>
<keyword evidence="2" id="KW-1003">Cell membrane</keyword>
<dbReference type="STRING" id="84698.SAMN04488528_102923"/>
<dbReference type="EMBL" id="FOKI01000029">
    <property type="protein sequence ID" value="SFB32316.1"/>
    <property type="molecule type" value="Genomic_DNA"/>
</dbReference>
<keyword evidence="3 6" id="KW-0812">Transmembrane</keyword>
<feature type="transmembrane region" description="Helical" evidence="6">
    <location>
        <begin position="46"/>
        <end position="72"/>
    </location>
</feature>
<dbReference type="AlphaFoldDB" id="A0A1I1A4N3"/>
<sequence length="282" mass="30632">MFNKIKDYVFIILGVWCVAAGIYFFMMPNNIAGGGISGLSIILNHYVPVIPVGGAMFVIDAVLFVVAFIVIGPSFGGKTIFSSLLLSSTTFLLGEIVPLKGSLTGDMFMEMLIGVMLSAVGMAIIFNFNASTGGTDIIAKILNKYFNINMGKGVLMVDLVVVILALIAFGLKSGLYALFTVVLNGIVIDRAIEGINALKEVRVISDKLPEIEKFILDELERGATIYHGTGSYSRNNVDILSTVVDRKEFIRIKNHIKKIDPDAFVCVNDVFETLGEGFKKIV</sequence>
<name>A0A1I1A4N3_9CLOT</name>
<evidence type="ECO:0000313" key="8">
    <source>
        <dbReference type="EMBL" id="SFB32316.1"/>
    </source>
</evidence>
<accession>A0A1I1A4N3</accession>
<dbReference type="InterPro" id="IPR051461">
    <property type="entry name" value="UPF0750_membrane"/>
</dbReference>
<reference evidence="8 9" key="1">
    <citation type="submission" date="2016-10" db="EMBL/GenBank/DDBJ databases">
        <authorList>
            <person name="de Groot N.N."/>
        </authorList>
    </citation>
    <scope>NUCLEOTIDE SEQUENCE [LARGE SCALE GENOMIC DNA]</scope>
    <source>
        <strain evidence="8 9">DSM 12271</strain>
    </source>
</reference>
<dbReference type="Pfam" id="PF02588">
    <property type="entry name" value="YitT_membrane"/>
    <property type="match status" value="1"/>
</dbReference>
<dbReference type="InterPro" id="IPR019264">
    <property type="entry name" value="DUF2179"/>
</dbReference>
<evidence type="ECO:0000256" key="5">
    <source>
        <dbReference type="ARBA" id="ARBA00023136"/>
    </source>
</evidence>
<dbReference type="PIRSF" id="PIRSF006483">
    <property type="entry name" value="Membrane_protein_YitT"/>
    <property type="match status" value="1"/>
</dbReference>
<evidence type="ECO:0000256" key="6">
    <source>
        <dbReference type="SAM" id="Phobius"/>
    </source>
</evidence>
<dbReference type="PANTHER" id="PTHR33545">
    <property type="entry name" value="UPF0750 MEMBRANE PROTEIN YITT-RELATED"/>
    <property type="match status" value="1"/>
</dbReference>
<evidence type="ECO:0000256" key="1">
    <source>
        <dbReference type="ARBA" id="ARBA00004651"/>
    </source>
</evidence>
<feature type="domain" description="DUF2179" evidence="7">
    <location>
        <begin position="221"/>
        <end position="275"/>
    </location>
</feature>
<feature type="transmembrane region" description="Helical" evidence="6">
    <location>
        <begin position="7"/>
        <end position="26"/>
    </location>
</feature>
<feature type="transmembrane region" description="Helical" evidence="6">
    <location>
        <begin position="111"/>
        <end position="130"/>
    </location>
</feature>
<dbReference type="InterPro" id="IPR015867">
    <property type="entry name" value="N-reg_PII/ATP_PRibTrfase_C"/>
</dbReference>
<feature type="transmembrane region" description="Helical" evidence="6">
    <location>
        <begin position="150"/>
        <end position="169"/>
    </location>
</feature>
<evidence type="ECO:0000259" key="7">
    <source>
        <dbReference type="Pfam" id="PF10035"/>
    </source>
</evidence>
<keyword evidence="4 6" id="KW-1133">Transmembrane helix</keyword>
<keyword evidence="5 6" id="KW-0472">Membrane</keyword>
<dbReference type="Proteomes" id="UP000198619">
    <property type="component" value="Unassembled WGS sequence"/>
</dbReference>
<dbReference type="RefSeq" id="WP_090042460.1">
    <property type="nucleotide sequence ID" value="NZ_FOKI01000029.1"/>
</dbReference>
<evidence type="ECO:0000256" key="2">
    <source>
        <dbReference type="ARBA" id="ARBA00022475"/>
    </source>
</evidence>
<gene>
    <name evidence="8" type="ORF">SAMN04488528_102923</name>
</gene>
<proteinExistence type="predicted"/>
<dbReference type="InterPro" id="IPR003740">
    <property type="entry name" value="YitT"/>
</dbReference>
<dbReference type="OrthoDB" id="9779786at2"/>
<evidence type="ECO:0000256" key="4">
    <source>
        <dbReference type="ARBA" id="ARBA00022989"/>
    </source>
</evidence>
<evidence type="ECO:0000313" key="9">
    <source>
        <dbReference type="Proteomes" id="UP000198619"/>
    </source>
</evidence>
<feature type="transmembrane region" description="Helical" evidence="6">
    <location>
        <begin position="79"/>
        <end position="99"/>
    </location>
</feature>
<comment type="subcellular location">
    <subcellularLocation>
        <location evidence="1">Cell membrane</location>
        <topology evidence="1">Multi-pass membrane protein</topology>
    </subcellularLocation>
</comment>
<dbReference type="GO" id="GO:0005886">
    <property type="term" value="C:plasma membrane"/>
    <property type="evidence" value="ECO:0007669"/>
    <property type="project" value="UniProtKB-SubCell"/>
</dbReference>
<dbReference type="PANTHER" id="PTHR33545:SF9">
    <property type="entry name" value="UPF0750 MEMBRANE PROTEIN YITE"/>
    <property type="match status" value="1"/>
</dbReference>
<evidence type="ECO:0000256" key="3">
    <source>
        <dbReference type="ARBA" id="ARBA00022692"/>
    </source>
</evidence>
<dbReference type="Gene3D" id="3.30.70.120">
    <property type="match status" value="1"/>
</dbReference>
<keyword evidence="9" id="KW-1185">Reference proteome</keyword>
<dbReference type="CDD" id="cd16380">
    <property type="entry name" value="YitT_C"/>
    <property type="match status" value="1"/>
</dbReference>
<dbReference type="Pfam" id="PF10035">
    <property type="entry name" value="DUF2179"/>
    <property type="match status" value="1"/>
</dbReference>
<protein>
    <submittedName>
        <fullName evidence="8">Uncharacterized membrane-anchored protein YitT, contains DUF161 and DUF2179 domains</fullName>
    </submittedName>
</protein>